<feature type="compositionally biased region" description="Low complexity" evidence="1">
    <location>
        <begin position="270"/>
        <end position="285"/>
    </location>
</feature>
<evidence type="ECO:0000313" key="3">
    <source>
        <dbReference type="Ensembl" id="ENSCJAP00000079970.1"/>
    </source>
</evidence>
<dbReference type="OMA" id="YKIQCTE"/>
<feature type="compositionally biased region" description="Basic and acidic residues" evidence="1">
    <location>
        <begin position="1662"/>
        <end position="1679"/>
    </location>
</feature>
<feature type="region of interest" description="Disordered" evidence="1">
    <location>
        <begin position="2541"/>
        <end position="2578"/>
    </location>
</feature>
<dbReference type="CDD" id="cd20470">
    <property type="entry name" value="Tudor_BAHCC1"/>
    <property type="match status" value="1"/>
</dbReference>
<dbReference type="Proteomes" id="UP000008225">
    <property type="component" value="Chromosome 5"/>
</dbReference>
<dbReference type="GO" id="GO:0003682">
    <property type="term" value="F:chromatin binding"/>
    <property type="evidence" value="ECO:0007669"/>
    <property type="project" value="InterPro"/>
</dbReference>
<dbReference type="InterPro" id="IPR056841">
    <property type="entry name" value="TNRC18_BAHCC1-like_SH3"/>
</dbReference>
<dbReference type="CDD" id="cd04714">
    <property type="entry name" value="BAH_BAHCC1"/>
    <property type="match status" value="1"/>
</dbReference>
<feature type="region of interest" description="Disordered" evidence="1">
    <location>
        <begin position="269"/>
        <end position="294"/>
    </location>
</feature>
<feature type="compositionally biased region" description="Basic residues" evidence="1">
    <location>
        <begin position="1950"/>
        <end position="1960"/>
    </location>
</feature>
<feature type="region of interest" description="Disordered" evidence="1">
    <location>
        <begin position="165"/>
        <end position="237"/>
    </location>
</feature>
<dbReference type="InterPro" id="IPR001025">
    <property type="entry name" value="BAH_dom"/>
</dbReference>
<dbReference type="InterPro" id="IPR052429">
    <property type="entry name" value="BAH_domain_protein"/>
</dbReference>
<feature type="compositionally biased region" description="Pro residues" evidence="1">
    <location>
        <begin position="1184"/>
        <end position="1206"/>
    </location>
</feature>
<feature type="region of interest" description="Disordered" evidence="1">
    <location>
        <begin position="2068"/>
        <end position="2088"/>
    </location>
</feature>
<feature type="region of interest" description="Disordered" evidence="1">
    <location>
        <begin position="2254"/>
        <end position="2314"/>
    </location>
</feature>
<feature type="region of interest" description="Disordered" evidence="1">
    <location>
        <begin position="91"/>
        <end position="143"/>
    </location>
</feature>
<evidence type="ECO:0000313" key="4">
    <source>
        <dbReference type="Proteomes" id="UP000008225"/>
    </source>
</evidence>
<dbReference type="GO" id="GO:0030182">
    <property type="term" value="P:neuron differentiation"/>
    <property type="evidence" value="ECO:0007669"/>
    <property type="project" value="Ensembl"/>
</dbReference>
<feature type="region of interest" description="Disordered" evidence="1">
    <location>
        <begin position="1168"/>
        <end position="1206"/>
    </location>
</feature>
<evidence type="ECO:0000259" key="2">
    <source>
        <dbReference type="PROSITE" id="PS51038"/>
    </source>
</evidence>
<dbReference type="Ensembl" id="ENSCJAT00000143561.1">
    <property type="protein sequence ID" value="ENSCJAP00000079970.1"/>
    <property type="gene ID" value="ENSCJAG00000007971.5"/>
</dbReference>
<feature type="compositionally biased region" description="Basic residues" evidence="1">
    <location>
        <begin position="1682"/>
        <end position="1696"/>
    </location>
</feature>
<feature type="region of interest" description="Disordered" evidence="1">
    <location>
        <begin position="1789"/>
        <end position="1862"/>
    </location>
</feature>
<feature type="compositionally biased region" description="Basic and acidic residues" evidence="1">
    <location>
        <begin position="1376"/>
        <end position="1385"/>
    </location>
</feature>
<gene>
    <name evidence="3" type="primary">BAHCC1</name>
</gene>
<feature type="region of interest" description="Disordered" evidence="1">
    <location>
        <begin position="1219"/>
        <end position="1493"/>
    </location>
</feature>
<dbReference type="Pfam" id="PF01426">
    <property type="entry name" value="BAH"/>
    <property type="match status" value="1"/>
</dbReference>
<feature type="region of interest" description="Disordered" evidence="1">
    <location>
        <begin position="375"/>
        <end position="399"/>
    </location>
</feature>
<feature type="region of interest" description="Disordered" evidence="1">
    <location>
        <begin position="1662"/>
        <end position="1717"/>
    </location>
</feature>
<feature type="compositionally biased region" description="Acidic residues" evidence="1">
    <location>
        <begin position="2567"/>
        <end position="2578"/>
    </location>
</feature>
<feature type="compositionally biased region" description="Acidic residues" evidence="1">
    <location>
        <begin position="2074"/>
        <end position="2083"/>
    </location>
</feature>
<accession>A0A8I3WSX2</accession>
<evidence type="ECO:0000256" key="1">
    <source>
        <dbReference type="SAM" id="MobiDB-lite"/>
    </source>
</evidence>
<dbReference type="GO" id="GO:0007626">
    <property type="term" value="P:locomotory behavior"/>
    <property type="evidence" value="ECO:0007669"/>
    <property type="project" value="Ensembl"/>
</dbReference>
<sequence length="2833" mass="300620">MASQIWVFITQQSQQSPPLYPRCRDPRGQEGEAASSVAGFPRPLRAQRGRDGACARGALGSRLCARAAGRGPVLWPRHAAWLPLAQAVGGGGQGRAGECAGRGPPDEPSPPVTESRLLPSAGHGSAERPPARSAAARQEAQSSRVLTSLAAAAASDPGRRRLCAARAPSRPRAPAALLRGSGGGPGPGPGMDGRDFAPPPHLLSERGSLGHRSAARLAPAGPAAQPPAHFQPGKYFPSPLPMASHTASSRLMGSSPASSFMGSFLTSSLGSAASTHPSGPSSSPPEQAYRGSHPATSQIWFSHSHEAPGYPRFSGSLASTFLPVSHLDHHGNSNVLYGQHRFYGTQKDNFYLRSLPPQPTLLPANHNFSSMARAAPAHPMGSCSRDRDRGEAGALQKGPKDFDRFLVGKELGREKVGKAAEGKERPVAEEDGGKERHKLVLPVPADGHCREGGPAARGACEGRPKHLPSCLLNAKVLNGDMGRAALASCAGGMLGRPGAGVATAGRCAKEAAGPPEPGPAFSECLERRQMLHHAASYTMPSSLPTGPPPPLSTAAGSFPCLQLHGGPDGLCPLQDKVPRDLKASGPTFVPSVGHLADKSRPFQATEACAIAGEGKERHLEGAMAPEHAAPYGVSYAHLKAEGKAERRPGGFEAALNPRLKGLDYLSSAGPEAPFPGLPKGSLDKSGYFELPTPSQDCARPGHQDLLGGKAPQACCTLEKMVGKEAPAGPPGAQKVARIRHQQHLVVPEVDTGGVGAEAKRKSLELASLGYSGPHLPPWGVQAGQGTTMAIGEERKAGAYLDPFGGGLQQAPLLPQELPAPPDEVSAMKNLLKYSSQALVVGQKAPLVGLGSLKASCVQQEAKFASSKGPGQAERPDCARSREHDTVHGDGEVRQPPVGIAVALARQKDTASRTEAAYGTNTARQGRAAPTFKAGGGPRSTHTLDLEAEEERTRLCDDRLGLASRELLLQDSKDRVEFPRIHPPSSCPGDLAPHLMMQSGQLGGDPAPHTHPHAPWLPRTRSPSLWMGGHSYGLGHPALHQNLPPGFPASVAGPVPSVFPLPQDAPTQLVILPSEPTPHSAPHTLADVMDQASLWPPMYGGRGPASHMQHPGQLPVYSRPQLLRQQELYALQQQQRAAQFQRKPEDQHLELEEPAQEKALKSTHKPVALTPTAQGAPSPTAGPTKLPPCCHPPAPKPPPSCSTPPPRPSTLCTLNVCPASSPGPGSRVPSAEQKNGEGQQPEADIITPEPDLPPGYLRPVASMGFSLPSDVHSSDLEDPETMQTAALGAQPEPTRTFLPGELPPCSPRSLEEPGLLSGPREATQDLAATPNPAEQGPQGKAADVSPLEGLQELQCGALLEAGGSEASGQAHSTQGGVREERSREERREEEEQGPSLGASPQGLEQQAGSPSALEDEGEQPAPEEDELEEDELGEQSMEDSEEDCGAAPDNSHPPRALPGLDALVAATIDLGDLPSSSPLDPQPPAASACPRTAPLPYSSGNHGIALLSELADLAIQRQRSERAMPEEEEDVLAFNLQHLATLATAWSLVEAASLDSSPAPAQPPTAAPCSSPRLTPRMQILQRKDTWTPKTKPVSGGPTAHVAQCVAWLGAPSAWALAQLTGPCAPAPQVCPLKAAIDRLDTQEVGMRVQLAELQRRYKEKQRELARLQRRHDHERDESSRSPARRGPGRPRKRKHSSSLPTPRLMGPLPRSDSKKVKAVQTSLGLLCAELQGGVGGEPAKKRSKLGRNVYSGLQTSSMEKVQCKKSSCQGRLASSVALRVAQLKPKVKSRGLPTGLSSFQRNEATPGGRIREKLSRTKSTKASEATRHPQPKGHSSRETPRCPAQPSVAASREAGSGYDSEDCEGLLGTEAGLVLHAGASAAMLGPSPSSVVKMEANQKAKKKKERQGLLGACRLSSPESEVKIKRRSVKAKVGTTLERSPGQRPPGAPGKKKAKGKAKGGLRAEPGATPSRDVLFSPSRTFACHEEGSHLASERLKRATRKSTVLQPVLRRKNGALSITLAAHNTKAILGKGRKLGKVKRKAGKQGKGRAVSRLLESFAVEDDFEFSNNSSFSEEEEEEEDSGPLSMEQSTALARSCAIHKEDLRDGLPVLIPKEDSLLYAGSVRTLQPPDIYSIVIEGERGNRQRIYSLEQLLQEAVLDVRPQSSRYLPPGTRVCAYWSQKSRCLYPGNVVRGASGDEDEDLDSVVVEFDDGDTGHIAVSNVRLLPPDFKIQCTEPSPALLVSSSCRRTKKVSSEAPLPNEAATPSLSPKAQDGPEPLKTPGKKSISKDKAGKAELLTSGAKSPTGASDHFLGHRGSPLLSWSAMAQTKRKAVAASSKSPAVLQNLFQLNGSSRKLRAREALFPVHSVSAPVFGNGFRADSFSSLASSYAPFVSGAGPGLPGGSHKLLRAKKAERAEAEKGGRRRVSSEFLVKLDHEGVTSPKNKTCKALLMGDKDFGPKLARPLPSPSYAHPALVGKDKKGRAPIPPLPMGLALRKYAGQTEFPLPCDSDCHSSYSDEDEDGPGLAAGVPSRFLTRLSMSSSSSGSSTSSSSGSVSTSSLCSSDNEDSSYSSDDEDPALLLQTCLTHPVPTLLAQPEALRSKGSSPHAHAQRCFLSRASMAGTGVGSGPSSSKSKLKRKEALSFSKAKELSRRQRLPSVENRPKISAFLPARQLWKWSGNPTQRRGMKGKARKLFYKAIVRGKETLRVGDCAVFLSAGRPNLPYIGRIESMWESWGSNMVVKVKWFYHPEETKLGKRQCDGKNALYQSCHEDENDVQTISHKCQVVAREQYEQMARSRKCQDRQDLYYLAGTYDPTTGRLVTADGVPILC</sequence>
<feature type="region of interest" description="Disordered" evidence="1">
    <location>
        <begin position="863"/>
        <end position="893"/>
    </location>
</feature>
<feature type="compositionally biased region" description="Low complexity" evidence="1">
    <location>
        <begin position="2541"/>
        <end position="2566"/>
    </location>
</feature>
<feature type="compositionally biased region" description="Low complexity" evidence="1">
    <location>
        <begin position="215"/>
        <end position="228"/>
    </location>
</feature>
<dbReference type="Gene3D" id="2.30.30.490">
    <property type="match status" value="1"/>
</dbReference>
<feature type="compositionally biased region" description="Low complexity" evidence="1">
    <location>
        <begin position="1468"/>
        <end position="1478"/>
    </location>
</feature>
<proteinExistence type="predicted"/>
<feature type="compositionally biased region" description="Low complexity" evidence="1">
    <location>
        <begin position="165"/>
        <end position="179"/>
    </location>
</feature>
<feature type="region of interest" description="Disordered" evidence="1">
    <location>
        <begin position="1918"/>
        <end position="1975"/>
    </location>
</feature>
<feature type="compositionally biased region" description="Polar residues" evidence="1">
    <location>
        <begin position="1365"/>
        <end position="1374"/>
    </location>
</feature>
<dbReference type="InterPro" id="IPR048924">
    <property type="entry name" value="BAHCC1-like_Tudor"/>
</dbReference>
<organism evidence="3 4">
    <name type="scientific">Callithrix jacchus</name>
    <name type="common">White-tufted-ear marmoset</name>
    <name type="synonym">Simia Jacchus</name>
    <dbReference type="NCBI Taxonomy" id="9483"/>
    <lineage>
        <taxon>Eukaryota</taxon>
        <taxon>Metazoa</taxon>
        <taxon>Chordata</taxon>
        <taxon>Craniata</taxon>
        <taxon>Vertebrata</taxon>
        <taxon>Euteleostomi</taxon>
        <taxon>Mammalia</taxon>
        <taxon>Eutheria</taxon>
        <taxon>Euarchontoglires</taxon>
        <taxon>Primates</taxon>
        <taxon>Haplorrhini</taxon>
        <taxon>Platyrrhini</taxon>
        <taxon>Cebidae</taxon>
        <taxon>Callitrichinae</taxon>
        <taxon>Callithrix</taxon>
        <taxon>Callithrix</taxon>
    </lineage>
</organism>
<reference evidence="3 4" key="1">
    <citation type="submission" date="2009-03" db="EMBL/GenBank/DDBJ databases">
        <authorList>
            <person name="Warren W."/>
            <person name="Ye L."/>
            <person name="Minx P."/>
            <person name="Worley K."/>
            <person name="Gibbs R."/>
            <person name="Wilson R.K."/>
        </authorList>
    </citation>
    <scope>NUCLEOTIDE SEQUENCE [LARGE SCALE GENOMIC DNA]</scope>
</reference>
<feature type="compositionally biased region" description="Acidic residues" evidence="1">
    <location>
        <begin position="1412"/>
        <end position="1443"/>
    </location>
</feature>
<feature type="compositionally biased region" description="Low complexity" evidence="1">
    <location>
        <begin position="131"/>
        <end position="143"/>
    </location>
</feature>
<feature type="compositionally biased region" description="Gly residues" evidence="1">
    <location>
        <begin position="180"/>
        <end position="191"/>
    </location>
</feature>
<feature type="domain" description="BAH" evidence="2">
    <location>
        <begin position="2707"/>
        <end position="2827"/>
    </location>
</feature>
<dbReference type="PANTHER" id="PTHR12505:SF22">
    <property type="entry name" value="BAH AND COILED-COIL DOMAIN-CONTAINING PROTEIN 1"/>
    <property type="match status" value="1"/>
</dbReference>
<protein>
    <submittedName>
        <fullName evidence="3">BAH domain and coiled-coil containing 1</fullName>
    </submittedName>
</protein>
<keyword evidence="4" id="KW-1185">Reference proteome</keyword>
<reference evidence="3" key="3">
    <citation type="submission" date="2025-09" db="UniProtKB">
        <authorList>
            <consortium name="Ensembl"/>
        </authorList>
    </citation>
    <scope>IDENTIFICATION</scope>
</reference>
<dbReference type="Pfam" id="PF21744">
    <property type="entry name" value="BAHCC1-like_Tudor"/>
    <property type="match status" value="1"/>
</dbReference>
<dbReference type="GeneTree" id="ENSGT00940000160116"/>
<feature type="region of interest" description="Disordered" evidence="1">
    <location>
        <begin position="13"/>
        <end position="50"/>
    </location>
</feature>
<dbReference type="Pfam" id="PF24912">
    <property type="entry name" value="SH3_TNRC18"/>
    <property type="match status" value="1"/>
</dbReference>
<dbReference type="GO" id="GO:0006325">
    <property type="term" value="P:chromatin organization"/>
    <property type="evidence" value="ECO:0007669"/>
    <property type="project" value="Ensembl"/>
</dbReference>
<feature type="compositionally biased region" description="Basic and acidic residues" evidence="1">
    <location>
        <begin position="873"/>
        <end position="892"/>
    </location>
</feature>
<dbReference type="Gene3D" id="2.30.30.140">
    <property type="match status" value="1"/>
</dbReference>
<feature type="region of interest" description="Disordered" evidence="1">
    <location>
        <begin position="910"/>
        <end position="941"/>
    </location>
</feature>
<dbReference type="PANTHER" id="PTHR12505">
    <property type="entry name" value="PHD FINGER TRANSCRIPTION FACTOR"/>
    <property type="match status" value="1"/>
</dbReference>
<dbReference type="SMART" id="SM00439">
    <property type="entry name" value="BAH"/>
    <property type="match status" value="1"/>
</dbReference>
<name>A0A8I3WSX2_CALJA</name>
<reference evidence="3" key="2">
    <citation type="submission" date="2025-08" db="UniProtKB">
        <authorList>
            <consortium name="Ensembl"/>
        </authorList>
    </citation>
    <scope>IDENTIFICATION</scope>
</reference>
<dbReference type="PROSITE" id="PS51038">
    <property type="entry name" value="BAH"/>
    <property type="match status" value="1"/>
</dbReference>
<dbReference type="InterPro" id="IPR047411">
    <property type="entry name" value="Tudor_BAHCC1"/>
</dbReference>
<dbReference type="InterPro" id="IPR043151">
    <property type="entry name" value="BAH_sf"/>
</dbReference>